<sequence length="489" mass="56065">MANRKAFKSDESFLKKISLGATGTIAIFDHLKKLEHKPIELERGSMSFKIWKKIKIKRIRVPDLLCIKCGRCIECRAKSKLEISMSHSESNQNRKWDYGLKDDDFVAFVACKQIGNNPLSWEIDGPIQYVSVRDLRLAHQNNLTILTQPKGAEEGFEMRIQWPASIASAAGTVISIESDRLKYRKESNGRIIPLKLWKQNKRLKPLVKEGEKITKNQIIASVVPVTSTLPCERLFSEEDFIKWLSSSLLTNKYAAIKALAFFHSSEITDLLVKKLKDQYEHFLIKLEAAASLFRQGNDIGYEFIKQCLTNDSLECRLEAVIILGEINNDASCQMLIEILLDKKQDAEIRAGAAWALGELSNKRAIDALIEAFNATEKNIQIEAARALSKLARQFTFEIIKKFSESNELERAGIAWALSQTGKFRLEEMLDLLTDEEARKWVAYIIGMQDPQRYINGMEQIKMKDKEVYFAVTVFWKIMSSWIWRLEENL</sequence>
<evidence type="ECO:0000313" key="1">
    <source>
        <dbReference type="EMBL" id="OAQ21011.1"/>
    </source>
</evidence>
<gene>
    <name evidence="1" type="ORF">TDIS_0937</name>
</gene>
<organism evidence="1 2">
    <name type="scientific">Thermosulfurimonas dismutans</name>
    <dbReference type="NCBI Taxonomy" id="999894"/>
    <lineage>
        <taxon>Bacteria</taxon>
        <taxon>Pseudomonadati</taxon>
        <taxon>Thermodesulfobacteriota</taxon>
        <taxon>Thermodesulfobacteria</taxon>
        <taxon>Thermodesulfobacteriales</taxon>
        <taxon>Thermodesulfobacteriaceae</taxon>
        <taxon>Thermosulfurimonas</taxon>
    </lineage>
</organism>
<evidence type="ECO:0000313" key="2">
    <source>
        <dbReference type="Proteomes" id="UP000078390"/>
    </source>
</evidence>
<evidence type="ECO:0008006" key="3">
    <source>
        <dbReference type="Google" id="ProtNLM"/>
    </source>
</evidence>
<dbReference type="SMART" id="SM00567">
    <property type="entry name" value="EZ_HEAT"/>
    <property type="match status" value="5"/>
</dbReference>
<proteinExistence type="predicted"/>
<dbReference type="PANTHER" id="PTHR12697">
    <property type="entry name" value="PBS LYASE HEAT-LIKE PROTEIN"/>
    <property type="match status" value="1"/>
</dbReference>
<dbReference type="AlphaFoldDB" id="A0A179D5E3"/>
<dbReference type="Gene3D" id="1.25.10.10">
    <property type="entry name" value="Leucine-rich Repeat Variant"/>
    <property type="match status" value="1"/>
</dbReference>
<dbReference type="PANTHER" id="PTHR12697:SF5">
    <property type="entry name" value="DEOXYHYPUSINE HYDROXYLASE"/>
    <property type="match status" value="1"/>
</dbReference>
<comment type="caution">
    <text evidence="1">The sequence shown here is derived from an EMBL/GenBank/DDBJ whole genome shotgun (WGS) entry which is preliminary data.</text>
</comment>
<dbReference type="STRING" id="999894.TDIS_0937"/>
<dbReference type="InterPro" id="IPR016024">
    <property type="entry name" value="ARM-type_fold"/>
</dbReference>
<protein>
    <recommendedName>
        <fullName evidence="3">HEAT repeat domain-containing protein</fullName>
    </recommendedName>
</protein>
<name>A0A179D5E3_9BACT</name>
<keyword evidence="2" id="KW-1185">Reference proteome</keyword>
<accession>A0A179D5E3</accession>
<dbReference type="InterPro" id="IPR011989">
    <property type="entry name" value="ARM-like"/>
</dbReference>
<reference evidence="1 2" key="1">
    <citation type="submission" date="2016-04" db="EMBL/GenBank/DDBJ databases">
        <title>Genome analysis of Thermosulfurimonas dismutans, the first thermophilic sulfur-disproportionating bacterium of the phylum Thermodesulfobacteria.</title>
        <authorList>
            <person name="Mardanov A.V."/>
            <person name="Beletsky A.V."/>
            <person name="Kadnikov V.V."/>
            <person name="Slobodkin A.I."/>
            <person name="Ravin N.V."/>
        </authorList>
    </citation>
    <scope>NUCLEOTIDE SEQUENCE [LARGE SCALE GENOMIC DNA]</scope>
    <source>
        <strain evidence="1 2">S95</strain>
    </source>
</reference>
<dbReference type="Pfam" id="PF13646">
    <property type="entry name" value="HEAT_2"/>
    <property type="match status" value="1"/>
</dbReference>
<dbReference type="GO" id="GO:0016491">
    <property type="term" value="F:oxidoreductase activity"/>
    <property type="evidence" value="ECO:0007669"/>
    <property type="project" value="TreeGrafter"/>
</dbReference>
<dbReference type="RefSeq" id="WP_068669812.1">
    <property type="nucleotide sequence ID" value="NZ_LWLG01000004.1"/>
</dbReference>
<dbReference type="OrthoDB" id="9807213at2"/>
<dbReference type="InterPro" id="IPR004155">
    <property type="entry name" value="PBS_lyase_HEAT"/>
</dbReference>
<dbReference type="SUPFAM" id="SSF48371">
    <property type="entry name" value="ARM repeat"/>
    <property type="match status" value="1"/>
</dbReference>
<dbReference type="Proteomes" id="UP000078390">
    <property type="component" value="Unassembled WGS sequence"/>
</dbReference>
<dbReference type="EMBL" id="LWLG01000004">
    <property type="protein sequence ID" value="OAQ21011.1"/>
    <property type="molecule type" value="Genomic_DNA"/>
</dbReference>